<comment type="cofactor">
    <cofactor evidence="7">
        <name>FAD</name>
        <dbReference type="ChEBI" id="CHEBI:57692"/>
    </cofactor>
    <text evidence="7">Binds 1 FAD per dimer.</text>
</comment>
<dbReference type="AlphaFoldDB" id="A0A9P8V9I5"/>
<dbReference type="InterPro" id="IPR012255">
    <property type="entry name" value="ETF_b"/>
</dbReference>
<comment type="subcellular location">
    <subcellularLocation>
        <location evidence="1 7">Mitochondrion matrix</location>
    </subcellularLocation>
</comment>
<dbReference type="InterPro" id="IPR014730">
    <property type="entry name" value="ETF_a/b_N"/>
</dbReference>
<organism evidence="9 10">
    <name type="scientific">Plectosphaerella plurivora</name>
    <dbReference type="NCBI Taxonomy" id="936078"/>
    <lineage>
        <taxon>Eukaryota</taxon>
        <taxon>Fungi</taxon>
        <taxon>Dikarya</taxon>
        <taxon>Ascomycota</taxon>
        <taxon>Pezizomycotina</taxon>
        <taxon>Sordariomycetes</taxon>
        <taxon>Hypocreomycetidae</taxon>
        <taxon>Glomerellales</taxon>
        <taxon>Plectosphaerellaceae</taxon>
        <taxon>Plectosphaerella</taxon>
    </lineage>
</organism>
<accession>A0A9P8V9I5</accession>
<dbReference type="GO" id="GO:0033539">
    <property type="term" value="P:fatty acid beta-oxidation using acyl-CoA dehydrogenase"/>
    <property type="evidence" value="ECO:0007669"/>
    <property type="project" value="TreeGrafter"/>
</dbReference>
<reference evidence="9" key="1">
    <citation type="journal article" date="2021" name="Nat. Commun.">
        <title>Genetic determinants of endophytism in the Arabidopsis root mycobiome.</title>
        <authorList>
            <person name="Mesny F."/>
            <person name="Miyauchi S."/>
            <person name="Thiergart T."/>
            <person name="Pickel B."/>
            <person name="Atanasova L."/>
            <person name="Karlsson M."/>
            <person name="Huettel B."/>
            <person name="Barry K.W."/>
            <person name="Haridas S."/>
            <person name="Chen C."/>
            <person name="Bauer D."/>
            <person name="Andreopoulos W."/>
            <person name="Pangilinan J."/>
            <person name="LaButti K."/>
            <person name="Riley R."/>
            <person name="Lipzen A."/>
            <person name="Clum A."/>
            <person name="Drula E."/>
            <person name="Henrissat B."/>
            <person name="Kohler A."/>
            <person name="Grigoriev I.V."/>
            <person name="Martin F.M."/>
            <person name="Hacquard S."/>
        </authorList>
    </citation>
    <scope>NUCLEOTIDE SEQUENCE</scope>
    <source>
        <strain evidence="9">MPI-SDFR-AT-0117</strain>
    </source>
</reference>
<sequence>MTRSLRILVPVKRVIDYAVKPRVRKDGKGIEKAGVKHSINPFDQLCIEEAVRLRERKVPVEAVVAVSAGPPKCHEVLRTALAMGADKAIHVDMSQEQLDALEPLTLAHALAGIAREEKSNLVLLGKQAIDSDQGQTGQMLAGLLEWPQATQASCVEVASDLEVVKITREVDGGAQTVEASLPMVVTADLRLNEPRYAALPSIMKAKKKPITRRTLEELGVEDRRTMNVLEVKEPPTRQAGQKVADVAEMVAKIKALGV</sequence>
<evidence type="ECO:0000256" key="4">
    <source>
        <dbReference type="ARBA" id="ARBA00022982"/>
    </source>
</evidence>
<feature type="domain" description="Electron transfer flavoprotein alpha/beta-subunit N-terminal" evidence="8">
    <location>
        <begin position="27"/>
        <end position="222"/>
    </location>
</feature>
<evidence type="ECO:0000256" key="7">
    <source>
        <dbReference type="PIRNR" id="PIRNR000090"/>
    </source>
</evidence>
<dbReference type="EMBL" id="JAGSXJ010000014">
    <property type="protein sequence ID" value="KAH6685842.1"/>
    <property type="molecule type" value="Genomic_DNA"/>
</dbReference>
<dbReference type="GO" id="GO:0009063">
    <property type="term" value="P:amino acid catabolic process"/>
    <property type="evidence" value="ECO:0007669"/>
    <property type="project" value="TreeGrafter"/>
</dbReference>
<protein>
    <recommendedName>
        <fullName evidence="6 7">Probable electron transfer flavoprotein subunit beta</fullName>
    </recommendedName>
</protein>
<dbReference type="Proteomes" id="UP000770015">
    <property type="component" value="Unassembled WGS sequence"/>
</dbReference>
<dbReference type="InterPro" id="IPR014729">
    <property type="entry name" value="Rossmann-like_a/b/a_fold"/>
</dbReference>
<dbReference type="PANTHER" id="PTHR21294">
    <property type="entry name" value="ELECTRON TRANSFER FLAVOPROTEIN BETA-SUBUNIT"/>
    <property type="match status" value="1"/>
</dbReference>
<dbReference type="GO" id="GO:0005759">
    <property type="term" value="C:mitochondrial matrix"/>
    <property type="evidence" value="ECO:0007669"/>
    <property type="project" value="UniProtKB-SubCell"/>
</dbReference>
<evidence type="ECO:0000259" key="8">
    <source>
        <dbReference type="SMART" id="SM00893"/>
    </source>
</evidence>
<dbReference type="SUPFAM" id="SSF52402">
    <property type="entry name" value="Adenine nucleotide alpha hydrolases-like"/>
    <property type="match status" value="1"/>
</dbReference>
<gene>
    <name evidence="9" type="ORF">F5X68DRAFT_232821</name>
</gene>
<comment type="function">
    <text evidence="5 7">The electron transfer flavoprotein serves as a specific electron acceptor for several dehydrogenases, including five acyl-CoA dehydrogenases, glutaryl-CoA and sarcosine dehydrogenase. It transfers the electrons to the main mitochondrial respiratory chain via ETF-ubiquinone oxidoreductase (ETF dehydrogenase).</text>
</comment>
<comment type="similarity">
    <text evidence="2 7">Belongs to the ETF beta-subunit/FixA family.</text>
</comment>
<evidence type="ECO:0000256" key="3">
    <source>
        <dbReference type="ARBA" id="ARBA00022448"/>
    </source>
</evidence>
<evidence type="ECO:0000256" key="2">
    <source>
        <dbReference type="ARBA" id="ARBA00007557"/>
    </source>
</evidence>
<dbReference type="PANTHER" id="PTHR21294:SF8">
    <property type="entry name" value="ELECTRON TRANSFER FLAVOPROTEIN SUBUNIT BETA"/>
    <property type="match status" value="1"/>
</dbReference>
<dbReference type="CDD" id="cd01714">
    <property type="entry name" value="ETF_beta"/>
    <property type="match status" value="1"/>
</dbReference>
<evidence type="ECO:0000256" key="1">
    <source>
        <dbReference type="ARBA" id="ARBA00004305"/>
    </source>
</evidence>
<dbReference type="FunFam" id="3.40.50.620:FF:000011">
    <property type="entry name" value="Electron transfer flavoprotein subunit beta"/>
    <property type="match status" value="1"/>
</dbReference>
<dbReference type="SMART" id="SM00893">
    <property type="entry name" value="ETF"/>
    <property type="match status" value="1"/>
</dbReference>
<dbReference type="Gene3D" id="3.40.50.620">
    <property type="entry name" value="HUPs"/>
    <property type="match status" value="1"/>
</dbReference>
<keyword evidence="4 7" id="KW-0249">Electron transport</keyword>
<dbReference type="GO" id="GO:0009055">
    <property type="term" value="F:electron transfer activity"/>
    <property type="evidence" value="ECO:0007669"/>
    <property type="project" value="InterPro"/>
</dbReference>
<keyword evidence="7" id="KW-0496">Mitochondrion</keyword>
<name>A0A9P8V9I5_9PEZI</name>
<dbReference type="Pfam" id="PF01012">
    <property type="entry name" value="ETF"/>
    <property type="match status" value="1"/>
</dbReference>
<dbReference type="PIRSF" id="PIRSF000090">
    <property type="entry name" value="Beta-ETF"/>
    <property type="match status" value="1"/>
</dbReference>
<comment type="subunit">
    <text evidence="7">Heterodimer of an alpha and a beta subunit.</text>
</comment>
<keyword evidence="3 7" id="KW-0813">Transport</keyword>
<dbReference type="OrthoDB" id="276685at2759"/>
<comment type="cofactor">
    <cofactor evidence="7">
        <name>AMP</name>
        <dbReference type="ChEBI" id="CHEBI:456215"/>
    </cofactor>
    <text evidence="7">Binds 1 AMP per subunit.</text>
</comment>
<proteinExistence type="inferred from homology"/>
<keyword evidence="10" id="KW-1185">Reference proteome</keyword>
<evidence type="ECO:0000256" key="5">
    <source>
        <dbReference type="ARBA" id="ARBA00025416"/>
    </source>
</evidence>
<evidence type="ECO:0000313" key="9">
    <source>
        <dbReference type="EMBL" id="KAH6685842.1"/>
    </source>
</evidence>
<dbReference type="InterPro" id="IPR033948">
    <property type="entry name" value="ETF_beta_N"/>
</dbReference>
<dbReference type="InterPro" id="IPR000049">
    <property type="entry name" value="ET-Flavoprotein_bsu_CS"/>
</dbReference>
<evidence type="ECO:0000256" key="6">
    <source>
        <dbReference type="ARBA" id="ARBA00070315"/>
    </source>
</evidence>
<dbReference type="PROSITE" id="PS01065">
    <property type="entry name" value="ETF_BETA"/>
    <property type="match status" value="1"/>
</dbReference>
<comment type="caution">
    <text evidence="9">The sequence shown here is derived from an EMBL/GenBank/DDBJ whole genome shotgun (WGS) entry which is preliminary data.</text>
</comment>
<evidence type="ECO:0000313" key="10">
    <source>
        <dbReference type="Proteomes" id="UP000770015"/>
    </source>
</evidence>